<comment type="caution">
    <text evidence="1">The sequence shown here is derived from an EMBL/GenBank/DDBJ whole genome shotgun (WGS) entry which is preliminary data.</text>
</comment>
<proteinExistence type="predicted"/>
<name>A0ABV7BWV9_9PROT</name>
<evidence type="ECO:0000313" key="2">
    <source>
        <dbReference type="Proteomes" id="UP001595420"/>
    </source>
</evidence>
<evidence type="ECO:0008006" key="3">
    <source>
        <dbReference type="Google" id="ProtNLM"/>
    </source>
</evidence>
<dbReference type="Proteomes" id="UP001595420">
    <property type="component" value="Unassembled WGS sequence"/>
</dbReference>
<keyword evidence="2" id="KW-1185">Reference proteome</keyword>
<sequence length="380" mass="39005">MSGQLHSAPGFFAAYDAFGERRAGSPGDRASASWLRDLAEQAGASARLLPTPFARLTPGPARLETAAGILEGLPLFDGGLTGAEGIAGRLGPIGSAAEIGVAEMHPGAASLPGNAFARARAESRHQGLVIALRTRSDGLAPLNAHDQDHPFGPPVLQLAGHDAARLMALAEAGASARLVVQGTRAPDVSDSVRAELPGAGPNLVLLTPRTSWWTSTAERAGGILAWLAALRALAGAPRSRGVVALASCGHELGHFGARAAFDQEPELARESRLVIHLGANLGAAEDARLTVRSNVAGLAPAMAARLAAEGYPAEAIAAETGGKANGEAHEIEQRGGRYLSLIGSNPWFHAPEDRWPHSVDLPRAEAIARAVAALALAEAG</sequence>
<protein>
    <recommendedName>
        <fullName evidence="3">Peptidase M28 domain-containing protein</fullName>
    </recommendedName>
</protein>
<gene>
    <name evidence="1" type="ORF">ACFOD3_20245</name>
</gene>
<accession>A0ABV7BWV9</accession>
<dbReference type="RefSeq" id="WP_216838317.1">
    <property type="nucleotide sequence ID" value="NZ_JAFNJS010000006.1"/>
</dbReference>
<evidence type="ECO:0000313" key="1">
    <source>
        <dbReference type="EMBL" id="MFC3002242.1"/>
    </source>
</evidence>
<reference evidence="2" key="1">
    <citation type="journal article" date="2019" name="Int. J. Syst. Evol. Microbiol.">
        <title>The Global Catalogue of Microorganisms (GCM) 10K type strain sequencing project: providing services to taxonomists for standard genome sequencing and annotation.</title>
        <authorList>
            <consortium name="The Broad Institute Genomics Platform"/>
            <consortium name="The Broad Institute Genome Sequencing Center for Infectious Disease"/>
            <person name="Wu L."/>
            <person name="Ma J."/>
        </authorList>
    </citation>
    <scope>NUCLEOTIDE SEQUENCE [LARGE SCALE GENOMIC DNA]</scope>
    <source>
        <strain evidence="2">CGMCC 1.16855</strain>
    </source>
</reference>
<organism evidence="1 2">
    <name type="scientific">Falsiroseomonas tokyonensis</name>
    <dbReference type="NCBI Taxonomy" id="430521"/>
    <lineage>
        <taxon>Bacteria</taxon>
        <taxon>Pseudomonadati</taxon>
        <taxon>Pseudomonadota</taxon>
        <taxon>Alphaproteobacteria</taxon>
        <taxon>Acetobacterales</taxon>
        <taxon>Roseomonadaceae</taxon>
        <taxon>Falsiroseomonas</taxon>
    </lineage>
</organism>
<dbReference type="EMBL" id="JBHRSB010000006">
    <property type="protein sequence ID" value="MFC3002242.1"/>
    <property type="molecule type" value="Genomic_DNA"/>
</dbReference>